<feature type="compositionally biased region" description="Basic and acidic residues" evidence="1">
    <location>
        <begin position="1"/>
        <end position="10"/>
    </location>
</feature>
<feature type="compositionally biased region" description="Low complexity" evidence="1">
    <location>
        <begin position="757"/>
        <end position="776"/>
    </location>
</feature>
<sequence>MEGRAREGWRDQLCPPKPELPTPLERVYVSSGGAGHRTPPLEPPSLAPPPLAESFDECGCLCLGSAPSRFHALERESCSSFDGPLHLYLATPSEDPAFDSREPQSAAAHHSTAPKATVAPPASPEAQGARPASPEVQDIPSASQEAQGARSASPGAQVPPAAAPKLWCASLAAGLPASQSCSGGEVAEETPPLVLRIDTQCGVLPIEPPPPLDGAMPPAAAALSAAAGLSLSLSAEAAASSSERDDHSFAEASRLAPPPSHPEAKSDSTSRREPHAPSSSAGKLEGQGRGITFLPPLPPVDDGVHSYGSARSPYGGTPLHEADGGDVAINANREVEGEFVKGSGGGGERGSASGAGGGVAAVGLRWEELVEANLSRTGASLEQSQMQTTWHRGYADYADVAGAERRQGEGVRRAEDATVNEKMTEASAEGARSEEDVEAEGVEANAGFVRWEEDAEMDDMGEEDAEFVRWEGDAETEDAEANAAFVRWEEDADANEMAAAKSVTVRSEQETGANEMVGENAELTRSSEQAEVVAADAETEERVEVRAAVEALAETARWEEDTLSGEMAGANAETEEASVGVDTTVEALAETVRWEEDALSDEMAGANTETEEANAETEEDADDEHATLSGAAARARAPGEEARERLALLAAAETADYEAAEASPEAAPHTCGTLASTQLSSQRERRGGAAEHSQTLSESLAIGSPPAEGLTDISAPPAAAAAWAAAADGEDDEGEEGSGDECAVSEDELPWRHRRGNAAGRRPAAGGAEPRPAHAPLFPPAGSPAKVFRAKRRREELPLPPKVRSRASTSPPVEEKASPRKGRGGPLRSVSPWRGALERERELGPSPAKKPLLGPPVAFAWERIPNRFGEDRPTPAVHRSERGRAASARS</sequence>
<feature type="compositionally biased region" description="Basic and acidic residues" evidence="1">
    <location>
        <begin position="864"/>
        <end position="884"/>
    </location>
</feature>
<feature type="compositionally biased region" description="Low complexity" evidence="1">
    <location>
        <begin position="627"/>
        <end position="636"/>
    </location>
</feature>
<name>A0AB34IXX7_PRYPA</name>
<dbReference type="Proteomes" id="UP001515480">
    <property type="component" value="Unassembled WGS sequence"/>
</dbReference>
<reference evidence="2 3" key="1">
    <citation type="journal article" date="2024" name="Science">
        <title>Giant polyketide synthase enzymes in the biosynthesis of giant marine polyether toxins.</title>
        <authorList>
            <person name="Fallon T.R."/>
            <person name="Shende V.V."/>
            <person name="Wierzbicki I.H."/>
            <person name="Pendleton A.L."/>
            <person name="Watervoot N.F."/>
            <person name="Auber R.P."/>
            <person name="Gonzalez D.J."/>
            <person name="Wisecaver J.H."/>
            <person name="Moore B.S."/>
        </authorList>
    </citation>
    <scope>NUCLEOTIDE SEQUENCE [LARGE SCALE GENOMIC DNA]</scope>
    <source>
        <strain evidence="2 3">12B1</strain>
    </source>
</reference>
<dbReference type="PANTHER" id="PTHR24216:SF65">
    <property type="entry name" value="PAXILLIN-LIKE PROTEIN 1"/>
    <property type="match status" value="1"/>
</dbReference>
<feature type="compositionally biased region" description="Basic and acidic residues" evidence="1">
    <location>
        <begin position="637"/>
        <end position="646"/>
    </location>
</feature>
<dbReference type="PANTHER" id="PTHR24216">
    <property type="entry name" value="PAXILLIN-RELATED"/>
    <property type="match status" value="1"/>
</dbReference>
<feature type="compositionally biased region" description="Low complexity" evidence="1">
    <location>
        <begin position="718"/>
        <end position="727"/>
    </location>
</feature>
<feature type="region of interest" description="Disordered" evidence="1">
    <location>
        <begin position="84"/>
        <end position="160"/>
    </location>
</feature>
<feature type="compositionally biased region" description="Acidic residues" evidence="1">
    <location>
        <begin position="453"/>
        <end position="463"/>
    </location>
</feature>
<dbReference type="AlphaFoldDB" id="A0AB34IXX7"/>
<feature type="region of interest" description="Disordered" evidence="1">
    <location>
        <begin position="593"/>
        <end position="890"/>
    </location>
</feature>
<feature type="region of interest" description="Disordered" evidence="1">
    <location>
        <begin position="498"/>
        <end position="542"/>
    </location>
</feature>
<feature type="region of interest" description="Disordered" evidence="1">
    <location>
        <begin position="203"/>
        <end position="324"/>
    </location>
</feature>
<feature type="compositionally biased region" description="Basic and acidic residues" evidence="1">
    <location>
        <begin position="404"/>
        <end position="416"/>
    </location>
</feature>
<protein>
    <submittedName>
        <fullName evidence="2">Uncharacterized protein</fullName>
    </submittedName>
</protein>
<feature type="compositionally biased region" description="Acidic residues" evidence="1">
    <location>
        <begin position="728"/>
        <end position="748"/>
    </location>
</feature>
<dbReference type="EMBL" id="JBGBPQ010000015">
    <property type="protein sequence ID" value="KAL1510178.1"/>
    <property type="molecule type" value="Genomic_DNA"/>
</dbReference>
<feature type="compositionally biased region" description="Pro residues" evidence="1">
    <location>
        <begin position="40"/>
        <end position="50"/>
    </location>
</feature>
<feature type="compositionally biased region" description="Acidic residues" evidence="1">
    <location>
        <begin position="609"/>
        <end position="623"/>
    </location>
</feature>
<feature type="region of interest" description="Disordered" evidence="1">
    <location>
        <begin position="338"/>
        <end position="357"/>
    </location>
</feature>
<evidence type="ECO:0000256" key="1">
    <source>
        <dbReference type="SAM" id="MobiDB-lite"/>
    </source>
</evidence>
<organism evidence="2 3">
    <name type="scientific">Prymnesium parvum</name>
    <name type="common">Toxic golden alga</name>
    <dbReference type="NCBI Taxonomy" id="97485"/>
    <lineage>
        <taxon>Eukaryota</taxon>
        <taxon>Haptista</taxon>
        <taxon>Haptophyta</taxon>
        <taxon>Prymnesiophyceae</taxon>
        <taxon>Prymnesiales</taxon>
        <taxon>Prymnesiaceae</taxon>
        <taxon>Prymnesium</taxon>
    </lineage>
</organism>
<feature type="compositionally biased region" description="Gly residues" evidence="1">
    <location>
        <begin position="342"/>
        <end position="357"/>
    </location>
</feature>
<gene>
    <name evidence="2" type="ORF">AB1Y20_006508</name>
</gene>
<feature type="compositionally biased region" description="Low complexity" evidence="1">
    <location>
        <begin position="213"/>
        <end position="241"/>
    </location>
</feature>
<comment type="caution">
    <text evidence="2">The sequence shown here is derived from an EMBL/GenBank/DDBJ whole genome shotgun (WGS) entry which is preliminary data.</text>
</comment>
<feature type="region of interest" description="Disordered" evidence="1">
    <location>
        <begin position="1"/>
        <end position="50"/>
    </location>
</feature>
<evidence type="ECO:0000313" key="3">
    <source>
        <dbReference type="Proteomes" id="UP001515480"/>
    </source>
</evidence>
<feature type="compositionally biased region" description="Basic and acidic residues" evidence="1">
    <location>
        <begin position="262"/>
        <end position="275"/>
    </location>
</feature>
<accession>A0AB34IXX7</accession>
<keyword evidence="3" id="KW-1185">Reference proteome</keyword>
<evidence type="ECO:0000313" key="2">
    <source>
        <dbReference type="EMBL" id="KAL1510178.1"/>
    </source>
</evidence>
<proteinExistence type="predicted"/>
<feature type="region of interest" description="Disordered" evidence="1">
    <location>
        <begin position="404"/>
        <end position="463"/>
    </location>
</feature>